<keyword evidence="2" id="KW-1185">Reference proteome</keyword>
<comment type="caution">
    <text evidence="1">The sequence shown here is derived from an EMBL/GenBank/DDBJ whole genome shotgun (WGS) entry which is preliminary data.</text>
</comment>
<proteinExistence type="predicted"/>
<evidence type="ECO:0000313" key="1">
    <source>
        <dbReference type="EMBL" id="MBO1078840.1"/>
    </source>
</evidence>
<reference evidence="1 2" key="1">
    <citation type="submission" date="2020-09" db="EMBL/GenBank/DDBJ databases">
        <title>Roseomonas.</title>
        <authorList>
            <person name="Zhu W."/>
        </authorList>
    </citation>
    <scope>NUCLEOTIDE SEQUENCE [LARGE SCALE GENOMIC DNA]</scope>
    <source>
        <strain evidence="1 2">573</strain>
    </source>
</reference>
<dbReference type="Proteomes" id="UP001518989">
    <property type="component" value="Unassembled WGS sequence"/>
</dbReference>
<name>A0ABS3KN30_9PROT</name>
<gene>
    <name evidence="1" type="ORF">IAI61_07350</name>
</gene>
<sequence length="61" mass="6413">MALKCGIVAVLGDAAFRERLILVGLAPGQQPDGLAEARGFLSRGVATLQDVVQRTGARLEH</sequence>
<accession>A0ABS3KN30</accession>
<dbReference type="RefSeq" id="WP_207416274.1">
    <property type="nucleotide sequence ID" value="NZ_CP061177.1"/>
</dbReference>
<evidence type="ECO:0000313" key="2">
    <source>
        <dbReference type="Proteomes" id="UP001518989"/>
    </source>
</evidence>
<dbReference type="EMBL" id="JACTNG010000003">
    <property type="protein sequence ID" value="MBO1078840.1"/>
    <property type="molecule type" value="Genomic_DNA"/>
</dbReference>
<organism evidence="1 2">
    <name type="scientific">Roseomonas haemaphysalidis</name>
    <dbReference type="NCBI Taxonomy" id="2768162"/>
    <lineage>
        <taxon>Bacteria</taxon>
        <taxon>Pseudomonadati</taxon>
        <taxon>Pseudomonadota</taxon>
        <taxon>Alphaproteobacteria</taxon>
        <taxon>Acetobacterales</taxon>
        <taxon>Roseomonadaceae</taxon>
        <taxon>Roseomonas</taxon>
    </lineage>
</organism>
<protein>
    <submittedName>
        <fullName evidence="1">Uncharacterized protein</fullName>
    </submittedName>
</protein>